<dbReference type="eggNOG" id="COG1845">
    <property type="taxonomic scope" value="Bacteria"/>
</dbReference>
<dbReference type="GO" id="GO:0005886">
    <property type="term" value="C:plasma membrane"/>
    <property type="evidence" value="ECO:0007669"/>
    <property type="project" value="UniProtKB-SubCell"/>
</dbReference>
<evidence type="ECO:0000256" key="7">
    <source>
        <dbReference type="SAM" id="MobiDB-lite"/>
    </source>
</evidence>
<evidence type="ECO:0000256" key="4">
    <source>
        <dbReference type="ARBA" id="ARBA00022989"/>
    </source>
</evidence>
<dbReference type="AlphaFoldDB" id="B1Y7S9"/>
<reference evidence="10 11" key="1">
    <citation type="submission" date="2008-03" db="EMBL/GenBank/DDBJ databases">
        <title>Complete sequence of Leptothrix cholodnii SP-6.</title>
        <authorList>
            <consortium name="US DOE Joint Genome Institute"/>
            <person name="Copeland A."/>
            <person name="Lucas S."/>
            <person name="Lapidus A."/>
            <person name="Glavina del Rio T."/>
            <person name="Dalin E."/>
            <person name="Tice H."/>
            <person name="Bruce D."/>
            <person name="Goodwin L."/>
            <person name="Pitluck S."/>
            <person name="Chertkov O."/>
            <person name="Brettin T."/>
            <person name="Detter J.C."/>
            <person name="Han C."/>
            <person name="Kuske C.R."/>
            <person name="Schmutz J."/>
            <person name="Larimer F."/>
            <person name="Land M."/>
            <person name="Hauser L."/>
            <person name="Kyrpides N."/>
            <person name="Lykidis A."/>
            <person name="Emerson D."/>
            <person name="Richardson P."/>
        </authorList>
    </citation>
    <scope>NUCLEOTIDE SEQUENCE [LARGE SCALE GENOMIC DNA]</scope>
    <source>
        <strain evidence="11">ATCC 51168 / LMG 8142 / SP-6</strain>
    </source>
</reference>
<evidence type="ECO:0000313" key="11">
    <source>
        <dbReference type="Proteomes" id="UP000001693"/>
    </source>
</evidence>
<dbReference type="GO" id="GO:0019646">
    <property type="term" value="P:aerobic electron transport chain"/>
    <property type="evidence" value="ECO:0007669"/>
    <property type="project" value="InterPro"/>
</dbReference>
<dbReference type="InterPro" id="IPR024791">
    <property type="entry name" value="Cyt_c/ubiquinol_Oxase_su3"/>
</dbReference>
<comment type="subcellular location">
    <subcellularLocation>
        <location evidence="6">Cell membrane</location>
        <topology evidence="6">Multi-pass membrane protein</topology>
    </subcellularLocation>
    <subcellularLocation>
        <location evidence="1">Membrane</location>
        <topology evidence="1">Multi-pass membrane protein</topology>
    </subcellularLocation>
</comment>
<organism evidence="10 11">
    <name type="scientific">Leptothrix cholodnii (strain ATCC 51168 / LMG 8142 / SP-6)</name>
    <name type="common">Leptothrix discophora (strain SP-6)</name>
    <dbReference type="NCBI Taxonomy" id="395495"/>
    <lineage>
        <taxon>Bacteria</taxon>
        <taxon>Pseudomonadati</taxon>
        <taxon>Pseudomonadota</taxon>
        <taxon>Betaproteobacteria</taxon>
        <taxon>Burkholderiales</taxon>
        <taxon>Sphaerotilaceae</taxon>
        <taxon>Leptothrix</taxon>
    </lineage>
</organism>
<feature type="transmembrane region" description="Helical" evidence="8">
    <location>
        <begin position="106"/>
        <end position="127"/>
    </location>
</feature>
<dbReference type="HOGENOM" id="CLU_044071_4_0_4"/>
<gene>
    <name evidence="10" type="ordered locus">Lcho_0252</name>
</gene>
<dbReference type="InterPro" id="IPR000298">
    <property type="entry name" value="Cyt_c_oxidase-like_su3"/>
</dbReference>
<dbReference type="RefSeq" id="WP_012345289.1">
    <property type="nucleotide sequence ID" value="NC_010524.1"/>
</dbReference>
<evidence type="ECO:0000256" key="6">
    <source>
        <dbReference type="RuleBase" id="RU003376"/>
    </source>
</evidence>
<dbReference type="PANTHER" id="PTHR11403">
    <property type="entry name" value="CYTOCHROME C OXIDASE SUBUNIT III"/>
    <property type="match status" value="1"/>
</dbReference>
<evidence type="ECO:0000259" key="9">
    <source>
        <dbReference type="PROSITE" id="PS50253"/>
    </source>
</evidence>
<dbReference type="Pfam" id="PF00510">
    <property type="entry name" value="COX3"/>
    <property type="match status" value="1"/>
</dbReference>
<keyword evidence="5 8" id="KW-0472">Membrane</keyword>
<feature type="transmembrane region" description="Helical" evidence="8">
    <location>
        <begin position="68"/>
        <end position="86"/>
    </location>
</feature>
<dbReference type="OrthoDB" id="9808200at2"/>
<comment type="similarity">
    <text evidence="2 6">Belongs to the cytochrome c oxidase subunit 3 family.</text>
</comment>
<feature type="transmembrane region" description="Helical" evidence="8">
    <location>
        <begin position="193"/>
        <end position="212"/>
    </location>
</feature>
<evidence type="ECO:0000256" key="8">
    <source>
        <dbReference type="SAM" id="Phobius"/>
    </source>
</evidence>
<feature type="domain" description="Heme-copper oxidase subunit III family profile" evidence="9">
    <location>
        <begin position="1"/>
        <end position="213"/>
    </location>
</feature>
<dbReference type="STRING" id="395495.Lcho_0252"/>
<evidence type="ECO:0000313" key="10">
    <source>
        <dbReference type="EMBL" id="ACB32527.1"/>
    </source>
</evidence>
<dbReference type="InterPro" id="IPR013833">
    <property type="entry name" value="Cyt_c_oxidase_su3_a-hlx"/>
</dbReference>
<evidence type="ECO:0000256" key="2">
    <source>
        <dbReference type="ARBA" id="ARBA00010581"/>
    </source>
</evidence>
<keyword evidence="3 6" id="KW-0812">Transmembrane</keyword>
<accession>B1Y7S9</accession>
<dbReference type="PROSITE" id="PS50253">
    <property type="entry name" value="COX3"/>
    <property type="match status" value="1"/>
</dbReference>
<keyword evidence="4 8" id="KW-1133">Transmembrane helix</keyword>
<dbReference type="EMBL" id="CP001013">
    <property type="protein sequence ID" value="ACB32527.1"/>
    <property type="molecule type" value="Genomic_DNA"/>
</dbReference>
<name>B1Y7S9_LEPCP</name>
<dbReference type="GO" id="GO:0004129">
    <property type="term" value="F:cytochrome-c oxidase activity"/>
    <property type="evidence" value="ECO:0007669"/>
    <property type="project" value="InterPro"/>
</dbReference>
<keyword evidence="11" id="KW-1185">Reference proteome</keyword>
<evidence type="ECO:0000256" key="5">
    <source>
        <dbReference type="ARBA" id="ARBA00023136"/>
    </source>
</evidence>
<dbReference type="SUPFAM" id="SSF81452">
    <property type="entry name" value="Cytochrome c oxidase subunit III-like"/>
    <property type="match status" value="1"/>
</dbReference>
<dbReference type="KEGG" id="lch:Lcho_0252"/>
<dbReference type="Gene3D" id="1.20.120.80">
    <property type="entry name" value="Cytochrome c oxidase, subunit III, four-helix bundle"/>
    <property type="match status" value="1"/>
</dbReference>
<feature type="transmembrane region" description="Helical" evidence="8">
    <location>
        <begin position="139"/>
        <end position="161"/>
    </location>
</feature>
<dbReference type="InterPro" id="IPR035973">
    <property type="entry name" value="Cyt_c_oxidase_su3-like_sf"/>
</dbReference>
<feature type="region of interest" description="Disordered" evidence="7">
    <location>
        <begin position="1"/>
        <end position="26"/>
    </location>
</feature>
<evidence type="ECO:0000256" key="3">
    <source>
        <dbReference type="ARBA" id="ARBA00022692"/>
    </source>
</evidence>
<sequence>MSRIVIPASATHPRASAPAPQRPHPTPLHADNVSVGLWLLMAVIGVLFALFALAYVMRMAQGDASSIALPWLLWPSTALLLAASVAMQSARRAVRRAQHRPARQRLLAAAALACGFLVTQFGAWQALADAAVTPAGNPAASFFYLLTALHGLHVAGGLVAWEHSWRAITQGRQDEPDGDLRASAWRVALCARYWHFLLLVWLGLLGLLGGVTPELARAICGV</sequence>
<feature type="transmembrane region" description="Helical" evidence="8">
    <location>
        <begin position="35"/>
        <end position="56"/>
    </location>
</feature>
<dbReference type="PANTHER" id="PTHR11403:SF10">
    <property type="entry name" value="CYTOCHROME C OXIDASE"/>
    <property type="match status" value="1"/>
</dbReference>
<dbReference type="Proteomes" id="UP000001693">
    <property type="component" value="Chromosome"/>
</dbReference>
<evidence type="ECO:0000256" key="1">
    <source>
        <dbReference type="ARBA" id="ARBA00004141"/>
    </source>
</evidence>
<proteinExistence type="inferred from homology"/>
<protein>
    <submittedName>
        <fullName evidence="10">Cytochrome c oxidase subunit III</fullName>
    </submittedName>
</protein>